<proteinExistence type="predicted"/>
<evidence type="ECO:0000313" key="3">
    <source>
        <dbReference type="Proteomes" id="UP000800040"/>
    </source>
</evidence>
<feature type="compositionally biased region" description="Pro residues" evidence="1">
    <location>
        <begin position="19"/>
        <end position="28"/>
    </location>
</feature>
<feature type="compositionally biased region" description="Basic residues" evidence="1">
    <location>
        <begin position="283"/>
        <end position="304"/>
    </location>
</feature>
<protein>
    <submittedName>
        <fullName evidence="2">Uncharacterized protein</fullName>
    </submittedName>
</protein>
<gene>
    <name evidence="2" type="ORF">BDW02DRAFT_641606</name>
</gene>
<organism evidence="2 3">
    <name type="scientific">Decorospora gaudefroyi</name>
    <dbReference type="NCBI Taxonomy" id="184978"/>
    <lineage>
        <taxon>Eukaryota</taxon>
        <taxon>Fungi</taxon>
        <taxon>Dikarya</taxon>
        <taxon>Ascomycota</taxon>
        <taxon>Pezizomycotina</taxon>
        <taxon>Dothideomycetes</taxon>
        <taxon>Pleosporomycetidae</taxon>
        <taxon>Pleosporales</taxon>
        <taxon>Pleosporineae</taxon>
        <taxon>Pleosporaceae</taxon>
        <taxon>Decorospora</taxon>
    </lineage>
</organism>
<feature type="compositionally biased region" description="Polar residues" evidence="1">
    <location>
        <begin position="41"/>
        <end position="62"/>
    </location>
</feature>
<dbReference type="EMBL" id="ML975369">
    <property type="protein sequence ID" value="KAF1831232.1"/>
    <property type="molecule type" value="Genomic_DNA"/>
</dbReference>
<feature type="compositionally biased region" description="Basic and acidic residues" evidence="1">
    <location>
        <begin position="87"/>
        <end position="98"/>
    </location>
</feature>
<feature type="compositionally biased region" description="Polar residues" evidence="1">
    <location>
        <begin position="798"/>
        <end position="811"/>
    </location>
</feature>
<dbReference type="OrthoDB" id="3796126at2759"/>
<sequence>MSYQYGEQKRRSSSISIPHLPPPRPPPSATSQDRHRDARNAPSSTQQRYHSTGTTSLTTPSEPATRLPPSGSGKSRHAMATFTNLVDEARVSSPRKSDQGSLRNPDSYRAGGSTTLSGHSERSQRSAAAAQAQLERLDEMSARGRIEARSERNLFKATGQIPPTPTTGTEDDVYIRTEDLRSQCRAAGAEKQPDEPTKSPKKNFFSSIRNPFSKTTSKDAPPPISMPSKAAQVLGTSARELRTIRARPIKAARPVEQTPTNPYRSDTVKSLPTKVGHPESYAHRHYSHSRRRRPSGAGRGRRSPSRGSPSKHSDAENNPPVPNNNSSLESVMPPTPPAKDTPPDRRSMSPLRRVAPSQDLRDSYGAYKVDGANMWLPKFALSPLPSSHVLPGDGGASPMKFRPYTAEDYTKLVEGEALQWPYPEHTDTLSKTEAKRRMPLASAMPEKPQLQLRRPDRASEESRVSHWVSKDYELLQPRFYSPTHLSPRDFAEGETPSKNSDARRLLYTIPPESKSSLLVREESTEGSIRMIFQGDASEIDPNSPTGQEVRQHMQNMHNMQPVKTGEQRTDTALATRVMQELRIGEQYGTAPQNPGASGHLPLEQSSSRLTDMLDTVCPGRSDSHGEFQPNCPSAVPSPLHRVSGPLTSSSSTRSIIPSNGSVGRFARPLSPRNINDHFFMTNEHLDVVAKTTWDLFEVKSNQQLSKVDTKHDNTVELMEKLFEDVKSELSTVKDKVESTANGQHKVCAVLDSISDVLKENISQALAQQDKKMTSMEAEIKELKQMVQKLAETKAVQPHSATGQANTPNTAHSPYPPSSNPRSQHSLNGYYPTTEGGRDGQLPMAQDGHNDARAGYQNGYSQHWAARSAYSSRNKDDRAPYSSTNPYHFASAAGGQYNNGYAGNSYSSFNFSPSSPDQQQYPFNHGQAK</sequence>
<keyword evidence="3" id="KW-1185">Reference proteome</keyword>
<evidence type="ECO:0000313" key="2">
    <source>
        <dbReference type="EMBL" id="KAF1831232.1"/>
    </source>
</evidence>
<reference evidence="2" key="1">
    <citation type="submission" date="2020-01" db="EMBL/GenBank/DDBJ databases">
        <authorList>
            <consortium name="DOE Joint Genome Institute"/>
            <person name="Haridas S."/>
            <person name="Albert R."/>
            <person name="Binder M."/>
            <person name="Bloem J."/>
            <person name="Labutti K."/>
            <person name="Salamov A."/>
            <person name="Andreopoulos B."/>
            <person name="Baker S.E."/>
            <person name="Barry K."/>
            <person name="Bills G."/>
            <person name="Bluhm B.H."/>
            <person name="Cannon C."/>
            <person name="Castanera R."/>
            <person name="Culley D.E."/>
            <person name="Daum C."/>
            <person name="Ezra D."/>
            <person name="Gonzalez J.B."/>
            <person name="Henrissat B."/>
            <person name="Kuo A."/>
            <person name="Liang C."/>
            <person name="Lipzen A."/>
            <person name="Lutzoni F."/>
            <person name="Magnuson J."/>
            <person name="Mondo S."/>
            <person name="Nolan M."/>
            <person name="Ohm R."/>
            <person name="Pangilinan J."/>
            <person name="Park H.-J."/>
            <person name="Ramirez L."/>
            <person name="Alfaro M."/>
            <person name="Sun H."/>
            <person name="Tritt A."/>
            <person name="Yoshinaga Y."/>
            <person name="Zwiers L.-H."/>
            <person name="Turgeon B.G."/>
            <person name="Goodwin S.B."/>
            <person name="Spatafora J.W."/>
            <person name="Crous P.W."/>
            <person name="Grigoriev I.V."/>
        </authorList>
    </citation>
    <scope>NUCLEOTIDE SEQUENCE</scope>
    <source>
        <strain evidence="2">P77</strain>
    </source>
</reference>
<feature type="compositionally biased region" description="Low complexity" evidence="1">
    <location>
        <begin position="889"/>
        <end position="915"/>
    </location>
</feature>
<feature type="compositionally biased region" description="Polar residues" evidence="1">
    <location>
        <begin position="257"/>
        <end position="270"/>
    </location>
</feature>
<feature type="compositionally biased region" description="Basic and acidic residues" evidence="1">
    <location>
        <begin position="173"/>
        <end position="182"/>
    </location>
</feature>
<accession>A0A6A5K979</accession>
<dbReference type="AlphaFoldDB" id="A0A6A5K979"/>
<feature type="region of interest" description="Disordered" evidence="1">
    <location>
        <begin position="148"/>
        <end position="359"/>
    </location>
</feature>
<feature type="region of interest" description="Disordered" evidence="1">
    <location>
        <begin position="1"/>
        <end position="136"/>
    </location>
</feature>
<name>A0A6A5K979_9PLEO</name>
<feature type="compositionally biased region" description="Low complexity" evidence="1">
    <location>
        <begin position="125"/>
        <end position="134"/>
    </location>
</feature>
<dbReference type="Proteomes" id="UP000800040">
    <property type="component" value="Unassembled WGS sequence"/>
</dbReference>
<feature type="compositionally biased region" description="Polar residues" evidence="1">
    <location>
        <begin position="204"/>
        <end position="215"/>
    </location>
</feature>
<feature type="region of interest" description="Disordered" evidence="1">
    <location>
        <begin position="792"/>
        <end position="928"/>
    </location>
</feature>
<evidence type="ECO:0000256" key="1">
    <source>
        <dbReference type="SAM" id="MobiDB-lite"/>
    </source>
</evidence>